<dbReference type="PANTHER" id="PTHR10426:SF114">
    <property type="entry name" value="STRICTOSIDINE SYNTHASE CONSERVED REGION DOMAIN-CONTAINING PROTEIN"/>
    <property type="match status" value="1"/>
</dbReference>
<comment type="similarity">
    <text evidence="2">Belongs to the strictosidine synthase family.</text>
</comment>
<gene>
    <name evidence="7" type="ORF">TRAES_3BF268900050CFD_c1</name>
</gene>
<dbReference type="PANTHER" id="PTHR10426">
    <property type="entry name" value="STRICTOSIDINE SYNTHASE-RELATED"/>
    <property type="match status" value="1"/>
</dbReference>
<evidence type="ECO:0000259" key="6">
    <source>
        <dbReference type="Pfam" id="PF03088"/>
    </source>
</evidence>
<dbReference type="SUPFAM" id="SSF63829">
    <property type="entry name" value="Calcium-dependent phosphotriesterase"/>
    <property type="match status" value="1"/>
</dbReference>
<dbReference type="Pfam" id="PF03088">
    <property type="entry name" value="Str_synth"/>
    <property type="match status" value="1"/>
</dbReference>
<comment type="subcellular location">
    <subcellularLocation>
        <location evidence="1">Vacuole</location>
    </subcellularLocation>
</comment>
<evidence type="ECO:0000256" key="4">
    <source>
        <dbReference type="ARBA" id="ARBA00023180"/>
    </source>
</evidence>
<feature type="compositionally biased region" description="Low complexity" evidence="5">
    <location>
        <begin position="121"/>
        <end position="132"/>
    </location>
</feature>
<evidence type="ECO:0000256" key="2">
    <source>
        <dbReference type="ARBA" id="ARBA00009191"/>
    </source>
</evidence>
<dbReference type="GO" id="GO:0005773">
    <property type="term" value="C:vacuole"/>
    <property type="evidence" value="ECO:0007669"/>
    <property type="project" value="UniProtKB-SubCell"/>
</dbReference>
<protein>
    <recommendedName>
        <fullName evidence="6">Strictosidine synthase conserved region domain-containing protein</fullName>
    </recommendedName>
</protein>
<keyword evidence="3" id="KW-0926">Vacuole</keyword>
<evidence type="ECO:0000256" key="1">
    <source>
        <dbReference type="ARBA" id="ARBA00004116"/>
    </source>
</evidence>
<dbReference type="Gene3D" id="2.120.10.30">
    <property type="entry name" value="TolB, C-terminal domain"/>
    <property type="match status" value="1"/>
</dbReference>
<dbReference type="AlphaFoldDB" id="A0A077S1A8"/>
<evidence type="ECO:0000256" key="3">
    <source>
        <dbReference type="ARBA" id="ARBA00022554"/>
    </source>
</evidence>
<proteinExistence type="inferred from homology"/>
<dbReference type="HOGENOM" id="CLU_614539_0_0_1"/>
<reference evidence="7" key="1">
    <citation type="journal article" date="2014" name="Science">
        <title>Structural and functional partitioning of bread wheat chromosome 3B.</title>
        <authorList>
            <person name="Choulet F."/>
            <person name="Alberti A."/>
            <person name="Theil S."/>
            <person name="Glover N."/>
            <person name="Barbe V."/>
            <person name="Daron J."/>
            <person name="Pingault L."/>
            <person name="Sourdille P."/>
            <person name="Couloux A."/>
            <person name="Paux E."/>
            <person name="Leroy P."/>
            <person name="Mangenot S."/>
            <person name="Guilhot N."/>
            <person name="Le Gouis J."/>
            <person name="Balfourier F."/>
            <person name="Alaux M."/>
            <person name="Jamilloux V."/>
            <person name="Poulain J."/>
            <person name="Durand C."/>
            <person name="Bellec A."/>
            <person name="Gaspin C."/>
            <person name="Safar J."/>
            <person name="Dolezel J."/>
            <person name="Rogers J."/>
            <person name="Vandepoele K."/>
            <person name="Aury J.M."/>
            <person name="Mayer K."/>
            <person name="Berges H."/>
            <person name="Quesneville H."/>
            <person name="Wincker P."/>
            <person name="Feuillet C."/>
        </authorList>
    </citation>
    <scope>NUCLEOTIDE SEQUENCE</scope>
</reference>
<keyword evidence="4" id="KW-0325">Glycoprotein</keyword>
<feature type="domain" description="Strictosidine synthase conserved region" evidence="6">
    <location>
        <begin position="263"/>
        <end position="350"/>
    </location>
</feature>
<accession>A0A077S1A8</accession>
<organism evidence="7">
    <name type="scientific">Triticum aestivum</name>
    <name type="common">Wheat</name>
    <dbReference type="NCBI Taxonomy" id="4565"/>
    <lineage>
        <taxon>Eukaryota</taxon>
        <taxon>Viridiplantae</taxon>
        <taxon>Streptophyta</taxon>
        <taxon>Embryophyta</taxon>
        <taxon>Tracheophyta</taxon>
        <taxon>Spermatophyta</taxon>
        <taxon>Magnoliopsida</taxon>
        <taxon>Liliopsida</taxon>
        <taxon>Poales</taxon>
        <taxon>Poaceae</taxon>
        <taxon>BOP clade</taxon>
        <taxon>Pooideae</taxon>
        <taxon>Triticodae</taxon>
        <taxon>Triticeae</taxon>
        <taxon>Triticinae</taxon>
        <taxon>Triticum</taxon>
    </lineage>
</organism>
<dbReference type="InterPro" id="IPR011042">
    <property type="entry name" value="6-blade_b-propeller_TolB-like"/>
</dbReference>
<dbReference type="InterPro" id="IPR018119">
    <property type="entry name" value="Strictosidine_synth_cons-reg"/>
</dbReference>
<dbReference type="EMBL" id="HG670306">
    <property type="protein sequence ID" value="CDM86637.1"/>
    <property type="molecule type" value="Genomic_DNA"/>
</dbReference>
<feature type="region of interest" description="Disordered" evidence="5">
    <location>
        <begin position="93"/>
        <end position="140"/>
    </location>
</feature>
<evidence type="ECO:0000313" key="7">
    <source>
        <dbReference type="EMBL" id="CDM86637.1"/>
    </source>
</evidence>
<evidence type="ECO:0000256" key="5">
    <source>
        <dbReference type="SAM" id="MobiDB-lite"/>
    </source>
</evidence>
<name>A0A077S1A8_WHEAT</name>
<sequence length="446" mass="47446">MASYGGGGGSSWPTSLDTPETDELICLGLMVPPGCRLPRVFHITADGYPTRGAGATTAELRQHDGGRWNIVRRTRFWKGKDFWAVVAQSRREMWTGGSSSGPGGSSSVPRRPRHPPPAAAPSPSSSCRPVPAIARPASPPVVEIPPEQFALREDSNPDDCPGYLIALRVSQAEAAAAAAREADELQAALGAAAAAEAAELQAALGAAAAIEAARGTTATGRMVARAATTATVTTTGLMRVAPGGGEATVLVNQVDGYPLRFTNGVDVDQVTGKVYFTDSSMNYQRSQHEMVTRTGDSTGRLMSYDPRTSDVTLLQAGMTYPNGVALSADRTHLVVASTGPCKLLRHWIKGVNAGTSEPFADLPGYPDNVRPDTKGGYWVALHREKNELPFGRDSHRLAVRVGNDGKIVEEMRGPKKVRPTEIMERSNGKIYFGSVELPYVGVVKRK</sequence>